<organism evidence="8 9">
    <name type="scientific">Methylobacterium organophilum</name>
    <dbReference type="NCBI Taxonomy" id="410"/>
    <lineage>
        <taxon>Bacteria</taxon>
        <taxon>Pseudomonadati</taxon>
        <taxon>Pseudomonadota</taxon>
        <taxon>Alphaproteobacteria</taxon>
        <taxon>Hyphomicrobiales</taxon>
        <taxon>Methylobacteriaceae</taxon>
        <taxon>Methylobacterium</taxon>
    </lineage>
</organism>
<reference evidence="8" key="1">
    <citation type="journal article" date="2021" name="Front. Microbiol.">
        <title>Comprehensive Comparative Genomics and Phenotyping of Methylobacterium Species.</title>
        <authorList>
            <person name="Alessa O."/>
            <person name="Ogura Y."/>
            <person name="Fujitani Y."/>
            <person name="Takami H."/>
            <person name="Hayashi T."/>
            <person name="Sahin N."/>
            <person name="Tani A."/>
        </authorList>
    </citation>
    <scope>NUCLEOTIDE SEQUENCE</scope>
    <source>
        <strain evidence="8">NBRC 15689</strain>
    </source>
</reference>
<comment type="caution">
    <text evidence="8">The sequence shown here is derived from an EMBL/GenBank/DDBJ whole genome shotgun (WGS) entry which is preliminary data.</text>
</comment>
<reference evidence="8" key="2">
    <citation type="submission" date="2021-08" db="EMBL/GenBank/DDBJ databases">
        <authorList>
            <person name="Tani A."/>
            <person name="Ola A."/>
            <person name="Ogura Y."/>
            <person name="Katsura K."/>
            <person name="Hayashi T."/>
        </authorList>
    </citation>
    <scope>NUCLEOTIDE SEQUENCE</scope>
    <source>
        <strain evidence="8">NBRC 15689</strain>
    </source>
</reference>
<evidence type="ECO:0000256" key="5">
    <source>
        <dbReference type="ARBA" id="ARBA00023004"/>
    </source>
</evidence>
<dbReference type="InterPro" id="IPR002327">
    <property type="entry name" value="Cyt_c_1A/1B"/>
</dbReference>
<evidence type="ECO:0000313" key="8">
    <source>
        <dbReference type="EMBL" id="GJE25793.1"/>
    </source>
</evidence>
<evidence type="ECO:0000256" key="1">
    <source>
        <dbReference type="ARBA" id="ARBA00022448"/>
    </source>
</evidence>
<keyword evidence="9" id="KW-1185">Reference proteome</keyword>
<proteinExistence type="predicted"/>
<keyword evidence="1" id="KW-0813">Transport</keyword>
<dbReference type="SUPFAM" id="SSF46626">
    <property type="entry name" value="Cytochrome c"/>
    <property type="match status" value="1"/>
</dbReference>
<evidence type="ECO:0000256" key="3">
    <source>
        <dbReference type="ARBA" id="ARBA00022723"/>
    </source>
</evidence>
<keyword evidence="3 6" id="KW-0479">Metal-binding</keyword>
<dbReference type="PROSITE" id="PS51007">
    <property type="entry name" value="CYTC"/>
    <property type="match status" value="1"/>
</dbReference>
<evidence type="ECO:0000256" key="2">
    <source>
        <dbReference type="ARBA" id="ARBA00022617"/>
    </source>
</evidence>
<dbReference type="Gene3D" id="1.10.760.10">
    <property type="entry name" value="Cytochrome c-like domain"/>
    <property type="match status" value="1"/>
</dbReference>
<sequence length="106" mass="10935">MRVASAGRGRRLFGQCGACHTIGKGAGDRNGPNLFGIIGKPVGGGSTRFGYTGSLLRAGGVWSPDRMDLWLAAPAAFAPGTSMTFPGLPDPLDRADVIAYLQAASR</sequence>
<gene>
    <name evidence="8" type="ORF">LKMONMHP_0633</name>
</gene>
<keyword evidence="2 6" id="KW-0349">Heme</keyword>
<dbReference type="Proteomes" id="UP001055156">
    <property type="component" value="Unassembled WGS sequence"/>
</dbReference>
<feature type="domain" description="Cytochrome c" evidence="7">
    <location>
        <begin position="4"/>
        <end position="105"/>
    </location>
</feature>
<keyword evidence="4" id="KW-0249">Electron transport</keyword>
<dbReference type="InterPro" id="IPR036909">
    <property type="entry name" value="Cyt_c-like_dom_sf"/>
</dbReference>
<dbReference type="PANTHER" id="PTHR11961">
    <property type="entry name" value="CYTOCHROME C"/>
    <property type="match status" value="1"/>
</dbReference>
<evidence type="ECO:0000259" key="7">
    <source>
        <dbReference type="PROSITE" id="PS51007"/>
    </source>
</evidence>
<dbReference type="PRINTS" id="PR00604">
    <property type="entry name" value="CYTCHRMECIAB"/>
</dbReference>
<keyword evidence="5 6" id="KW-0408">Iron</keyword>
<accession>A0ABQ4T3K0</accession>
<dbReference type="InterPro" id="IPR009056">
    <property type="entry name" value="Cyt_c-like_dom"/>
</dbReference>
<protein>
    <submittedName>
        <fullName evidence="8">Cytochrome c2</fullName>
    </submittedName>
</protein>
<dbReference type="EMBL" id="BPQV01000002">
    <property type="protein sequence ID" value="GJE25793.1"/>
    <property type="molecule type" value="Genomic_DNA"/>
</dbReference>
<name>A0ABQ4T3K0_METOR</name>
<evidence type="ECO:0000256" key="6">
    <source>
        <dbReference type="PROSITE-ProRule" id="PRU00433"/>
    </source>
</evidence>
<evidence type="ECO:0000313" key="9">
    <source>
        <dbReference type="Proteomes" id="UP001055156"/>
    </source>
</evidence>
<evidence type="ECO:0000256" key="4">
    <source>
        <dbReference type="ARBA" id="ARBA00022982"/>
    </source>
</evidence>
<dbReference type="Pfam" id="PF00034">
    <property type="entry name" value="Cytochrom_C"/>
    <property type="match status" value="1"/>
</dbReference>